<evidence type="ECO:0000256" key="1">
    <source>
        <dbReference type="SAM" id="MobiDB-lite"/>
    </source>
</evidence>
<feature type="compositionally biased region" description="Pro residues" evidence="1">
    <location>
        <begin position="79"/>
        <end position="93"/>
    </location>
</feature>
<dbReference type="Proteomes" id="UP000293433">
    <property type="component" value="Unassembled WGS sequence"/>
</dbReference>
<protein>
    <recommendedName>
        <fullName evidence="6">Ig-like domain-containing protein</fullName>
    </recommendedName>
</protein>
<dbReference type="Pfam" id="PF19077">
    <property type="entry name" value="Big_13"/>
    <property type="match status" value="1"/>
</dbReference>
<evidence type="ECO:0000259" key="3">
    <source>
        <dbReference type="Pfam" id="PF19078"/>
    </source>
</evidence>
<dbReference type="InterPro" id="IPR013783">
    <property type="entry name" value="Ig-like_fold"/>
</dbReference>
<dbReference type="RefSeq" id="WP_165396787.1">
    <property type="nucleotide sequence ID" value="NZ_SGWV01000010.1"/>
</dbReference>
<organism evidence="4 5">
    <name type="scientific">Sphaerotilus mobilis</name>
    <dbReference type="NCBI Taxonomy" id="47994"/>
    <lineage>
        <taxon>Bacteria</taxon>
        <taxon>Pseudomonadati</taxon>
        <taxon>Pseudomonadota</taxon>
        <taxon>Betaproteobacteria</taxon>
        <taxon>Burkholderiales</taxon>
        <taxon>Sphaerotilaceae</taxon>
        <taxon>Sphaerotilus</taxon>
    </lineage>
</organism>
<dbReference type="Gene3D" id="2.60.40.2700">
    <property type="match status" value="1"/>
</dbReference>
<evidence type="ECO:0000313" key="4">
    <source>
        <dbReference type="EMBL" id="RZS52895.1"/>
    </source>
</evidence>
<gene>
    <name evidence="4" type="ORF">EV685_2516</name>
</gene>
<reference evidence="4 5" key="1">
    <citation type="submission" date="2019-02" db="EMBL/GenBank/DDBJ databases">
        <title>Genomic Encyclopedia of Type Strains, Phase IV (KMG-IV): sequencing the most valuable type-strain genomes for metagenomic binning, comparative biology and taxonomic classification.</title>
        <authorList>
            <person name="Goeker M."/>
        </authorList>
    </citation>
    <scope>NUCLEOTIDE SEQUENCE [LARGE SCALE GENOMIC DNA]</scope>
    <source>
        <strain evidence="4 5">DSM 10617</strain>
    </source>
</reference>
<dbReference type="EMBL" id="SGWV01000010">
    <property type="protein sequence ID" value="RZS52895.1"/>
    <property type="molecule type" value="Genomic_DNA"/>
</dbReference>
<evidence type="ECO:0008006" key="6">
    <source>
        <dbReference type="Google" id="ProtNLM"/>
    </source>
</evidence>
<proteinExistence type="predicted"/>
<comment type="caution">
    <text evidence="4">The sequence shown here is derived from an EMBL/GenBank/DDBJ whole genome shotgun (WGS) entry which is preliminary data.</text>
</comment>
<feature type="domain" description="Bacterial Ig-like" evidence="2">
    <location>
        <begin position="708"/>
        <end position="807"/>
    </location>
</feature>
<dbReference type="Pfam" id="PF19078">
    <property type="entry name" value="Big_12"/>
    <property type="match status" value="1"/>
</dbReference>
<evidence type="ECO:0000259" key="2">
    <source>
        <dbReference type="Pfam" id="PF19077"/>
    </source>
</evidence>
<dbReference type="InterPro" id="IPR044016">
    <property type="entry name" value="Big_13"/>
</dbReference>
<dbReference type="InterPro" id="IPR044048">
    <property type="entry name" value="Big_12"/>
</dbReference>
<accession>A0A4Q7LEI2</accession>
<sequence length="2429" mass="247839">MHDDESAVTVADASVDVVERWVDEASIRVASAAGESVDASATDGVTLLAQAATVGPKSSVASDAPSTVGEDLLRQALPPSAPRPVSRPQPAPAPGATLIDTADDDSRWYESTPLLLGAAAVGVLGLAAAAKSPAPAPAPAPTSPDIYAFRVQPMAGEMTGLRIVVVDAAGERMEIDPADVIPVVGSRSGELRFSVTQFGKLAAGERLKIEVHDANGAAPNFDDETNPTVGYDTDLGSTVLSAWISKAPVPSNELADISGTTLPLAITPLSTVAARHIDRLMASHPELFADASRADETIAAIHRSVADLFKDTAGTISTLVLSAQPKPVNADWTSSPDAYGKALAILSMMGTRQESPGIDGVIDYLVTHLQDADPVGSGVALDAAARSLLQTVSDVYFATADISAAIQANLASVSLRRRSNPTSNIGEQVDEAGVIAYTSLTDGLTVAITPAKGARAGDTYTLRFHPEGVTGKAQDYTVVYTLPTDFDPTSTPLPLLHKVPVFLDNVVGLDDAPLVGFAMDAAGNTLLEPGRAATDISRFKLTIEPGPGMKPNFVLPPVDVAVDHAPVAIVSAPATAGATEYHIGETILIKVVLPSKVAWNVSTNGSNDVQTFAPRLKVQVGEQTIEAHLVDPAAANGSNVLVFGYLVTKSSALQGDISVVGDALVASGGSTSIRDVSGGALTSAFSRLVDTTLTATGQGVDALPPVSPTFTLQGDSDSGTAGDRITNVVSVSFDVRGEPLSQVDLTDALGAKVGSVVLDENGRGVLTTRPLANTAAAGTVHVLTATAFDDAGNESPPSAALALNIDNRAPVQPEAALLAGDDTGVDPLDGITRQTTPTVRLVGETGAQIVVFVDANDNGRLDAGETVQGRGVLTRPSSATNVPGLNLADGQGYLDLPLTTPDRPLADGVYKLTALTTDAAGNDSPARALQPLQIVSQPVAAPILAIATAAPDAGYLAVGSKVLITATFERPVHVIVAGDAAAIAPSVTVRLSPTQTVQAALVDGSGSKVLTFEYTVGSTDNSAGLSLDAAALSLGSARLTDVAGNAVDLASAAVPAAVASPLRIDTLAPSVLSLGVLDAGSDTGLIGDGKTGDNTPSFRVIGEGGATVVLFRDPTGAGKLQEGVELGRVVLGEAGAADVQGLLALASGQVLADGSYDGSLKMVQIDAAGNVSTAYQVRGSVENRALVIATNQPGVLTDLEFDAVMDQASVAGAGLAPRDFYTYIATPTFNFKGGDNGNTAILFQDVNKNSVFDPEVDRELGRSTISANFHSVSVSSANALSEGVYDNLRVVQASSTGVLAGEASAVAKAVRINPSAPGPLSISLAAGQSYGNAGQVEFDVISSSYVAGARVVVFEDRNVNGVFDGDDVRLGSEKGDLPVVRRDLPLQLSLAAPTEGSYSHLMAYQLYAGKSGSPSVVAGAPVGGITLDRTGPGLTITSDVFVLEPGMSTQLTLTFDEEPLAGSFNVDLLVRSDDRSHLTMGELSAIVPVQQGGRSVWQATATLSSDAIGVSTFTLDAPAGAYRDRFGNPSQASHFELSGVADATPPVVAITTDVNKVGLAGREAATQALLTFRMSEPVTDFDLADLSVYGGSSIGTIGNLRKVDGDPLAWTAVFTPAASIVAEARISVRNGAVFDQGGNANVASSVRLSVDTAAAPTLAAPDAWGAAGGLRVQEDARLPLRATFASSGATALSVWDTDAASSDSAFERVDLSVGNGRLRVDLAGGVQVNANDSATMTLTGTMAQVNAALATLSYIGASNTHGDDRLVVQAYDRTGKSDRKEWVISVQAVNDAPVVTVPANLASTHVAGSASPLVGIGLDDVDSATVTTVVSVFNGTLSTETVSASVVLTGQGSAELSLTGALADVRAALAGLRYTADGDYHALHPGVTTDTVRVTTTDVEGLVVSRSYTVSVTPRPVVAPTITLSDALSNGGISTSEDIASTPLGAGQITVSDGDPDGSASALVSLTLSVDQGTLSVRHAGNPLSGSVLTLNGNALALTTALATLTYADQPHAHGERTLSLVARDGDGHETVATVALRVASVGDAPVVVLPAAPANLETGKTSALAGIRVSDVDVGPGALSGITVSVQHGALQVTVPTASTSGESVPVVTGLGSNTLTLSGTQTQMQALLDTLTYTPDDGVLPRPTAQVGSDLLTVTASDGDVTTIDPTRTLALSVLVPNKPATGDIAVQGLARVGSNLTIDNTLKDPDGIAGGSVAGMAYTWLRDGAAIGPEATGRTYTVTEADLHHQIAVQVRFNDLRGEATTRTSDVTAAVESDLALGLAQAIRYADNSSTPVSSAQLILSRHGDGYDDYLLDVNRDGLIDASDRTAYISSLSVNHMLTLADGRSARLLSSEEWAVLAASSGVLPADWPMPGVDGAGYWTSTPGNEGTHLVHLGTSSLTTPHVVPDDGGLVNRVAYFNAFRIETVI</sequence>
<keyword evidence="5" id="KW-1185">Reference proteome</keyword>
<evidence type="ECO:0000313" key="5">
    <source>
        <dbReference type="Proteomes" id="UP000293433"/>
    </source>
</evidence>
<name>A0A4Q7LEI2_9BURK</name>
<feature type="region of interest" description="Disordered" evidence="1">
    <location>
        <begin position="76"/>
        <end position="100"/>
    </location>
</feature>
<feature type="domain" description="Bacterial Ig-like" evidence="3">
    <location>
        <begin position="1542"/>
        <end position="1647"/>
    </location>
</feature>
<dbReference type="Gene3D" id="2.60.40.10">
    <property type="entry name" value="Immunoglobulins"/>
    <property type="match status" value="3"/>
</dbReference>